<comment type="similarity">
    <text evidence="1">Belongs to the methyltransferase superfamily. RsmH family.</text>
</comment>
<feature type="region of interest" description="Disordered" evidence="7">
    <location>
        <begin position="292"/>
        <end position="321"/>
    </location>
</feature>
<dbReference type="GO" id="GO:0005737">
    <property type="term" value="C:cytoplasm"/>
    <property type="evidence" value="ECO:0007669"/>
    <property type="project" value="TreeGrafter"/>
</dbReference>
<dbReference type="EMBL" id="CAFBMX010000004">
    <property type="protein sequence ID" value="CAB4926736.1"/>
    <property type="molecule type" value="Genomic_DNA"/>
</dbReference>
<dbReference type="AlphaFoldDB" id="A0A6J7I887"/>
<gene>
    <name evidence="8" type="ORF">UFOPK3674_00896</name>
</gene>
<evidence type="ECO:0000256" key="3">
    <source>
        <dbReference type="ARBA" id="ARBA00022552"/>
    </source>
</evidence>
<reference evidence="8" key="1">
    <citation type="submission" date="2020-05" db="EMBL/GenBank/DDBJ databases">
        <authorList>
            <person name="Chiriac C."/>
            <person name="Salcher M."/>
            <person name="Ghai R."/>
            <person name="Kavagutti S V."/>
        </authorList>
    </citation>
    <scope>NUCLEOTIDE SEQUENCE</scope>
</reference>
<name>A0A6J7I887_9ZZZZ</name>
<keyword evidence="4" id="KW-0489">Methyltransferase</keyword>
<dbReference type="PIRSF" id="PIRSF004486">
    <property type="entry name" value="MraW"/>
    <property type="match status" value="1"/>
</dbReference>
<dbReference type="InterPro" id="IPR023397">
    <property type="entry name" value="SAM-dep_MeTrfase_MraW_recog"/>
</dbReference>
<protein>
    <submittedName>
        <fullName evidence="8">Unannotated protein</fullName>
    </submittedName>
</protein>
<organism evidence="8">
    <name type="scientific">freshwater metagenome</name>
    <dbReference type="NCBI Taxonomy" id="449393"/>
    <lineage>
        <taxon>unclassified sequences</taxon>
        <taxon>metagenomes</taxon>
        <taxon>ecological metagenomes</taxon>
    </lineage>
</organism>
<dbReference type="InterPro" id="IPR029063">
    <property type="entry name" value="SAM-dependent_MTases_sf"/>
</dbReference>
<dbReference type="InterPro" id="IPR002903">
    <property type="entry name" value="RsmH"/>
</dbReference>
<evidence type="ECO:0000256" key="2">
    <source>
        <dbReference type="ARBA" id="ARBA00022490"/>
    </source>
</evidence>
<evidence type="ECO:0000256" key="6">
    <source>
        <dbReference type="ARBA" id="ARBA00022691"/>
    </source>
</evidence>
<evidence type="ECO:0000256" key="5">
    <source>
        <dbReference type="ARBA" id="ARBA00022679"/>
    </source>
</evidence>
<keyword evidence="6" id="KW-0949">S-adenosyl-L-methionine</keyword>
<keyword evidence="3" id="KW-0698">rRNA processing</keyword>
<dbReference type="Pfam" id="PF01795">
    <property type="entry name" value="Methyltransf_5"/>
    <property type="match status" value="1"/>
</dbReference>
<dbReference type="SUPFAM" id="SSF81799">
    <property type="entry name" value="Putative methyltransferase TM0872, insert domain"/>
    <property type="match status" value="1"/>
</dbReference>
<sequence>MILMTEGHVPVLADELLEVLDPQPGDVAIDATFGAGGHARLVAERIGPEGLLIGIDRDPEAVERFARFADEAPCRTRLEVGAFAQVLEQLADEGVRADIVYLDLGVSSMQIDTPQRGFSYSVDAPLDMRMDTTEPFSAAELVATWDERQLVSILREYGEERYARQIARAIVREREREPITTTARLVDVVTRAVPTPARFTGGHPAKRTFQALRIAVNDELGQIDAGLPAAWECLAQNSRFAGISFHSLEDRRVKHFLADLAQGCICPPDLPICRCGHEPQAELLIRGGRVASEEEAARNPRSTSARLRAARRLTRPKDVAA</sequence>
<dbReference type="HAMAP" id="MF_01007">
    <property type="entry name" value="16SrRNA_methyltr_H"/>
    <property type="match status" value="1"/>
</dbReference>
<proteinExistence type="inferred from homology"/>
<accession>A0A6J7I887</accession>
<dbReference type="GO" id="GO:0070475">
    <property type="term" value="P:rRNA base methylation"/>
    <property type="evidence" value="ECO:0007669"/>
    <property type="project" value="TreeGrafter"/>
</dbReference>
<dbReference type="NCBIfam" id="TIGR00006">
    <property type="entry name" value="16S rRNA (cytosine(1402)-N(4))-methyltransferase RsmH"/>
    <property type="match status" value="1"/>
</dbReference>
<evidence type="ECO:0000256" key="7">
    <source>
        <dbReference type="SAM" id="MobiDB-lite"/>
    </source>
</evidence>
<dbReference type="FunFam" id="1.10.150.170:FF:000001">
    <property type="entry name" value="Ribosomal RNA small subunit methyltransferase H"/>
    <property type="match status" value="1"/>
</dbReference>
<keyword evidence="5" id="KW-0808">Transferase</keyword>
<evidence type="ECO:0000256" key="1">
    <source>
        <dbReference type="ARBA" id="ARBA00010396"/>
    </source>
</evidence>
<dbReference type="Gene3D" id="3.40.50.150">
    <property type="entry name" value="Vaccinia Virus protein VP39"/>
    <property type="match status" value="1"/>
</dbReference>
<dbReference type="GO" id="GO:0071424">
    <property type="term" value="F:rRNA (cytosine-N4-)-methyltransferase activity"/>
    <property type="evidence" value="ECO:0007669"/>
    <property type="project" value="TreeGrafter"/>
</dbReference>
<evidence type="ECO:0000256" key="4">
    <source>
        <dbReference type="ARBA" id="ARBA00022603"/>
    </source>
</evidence>
<evidence type="ECO:0000313" key="8">
    <source>
        <dbReference type="EMBL" id="CAB4926736.1"/>
    </source>
</evidence>
<dbReference type="SUPFAM" id="SSF53335">
    <property type="entry name" value="S-adenosyl-L-methionine-dependent methyltransferases"/>
    <property type="match status" value="1"/>
</dbReference>
<dbReference type="PANTHER" id="PTHR11265">
    <property type="entry name" value="S-ADENOSYL-METHYLTRANSFERASE MRAW"/>
    <property type="match status" value="1"/>
</dbReference>
<dbReference type="Gene3D" id="1.10.150.170">
    <property type="entry name" value="Putative methyltransferase TM0872, insert domain"/>
    <property type="match status" value="1"/>
</dbReference>
<keyword evidence="2" id="KW-0963">Cytoplasm</keyword>
<dbReference type="PANTHER" id="PTHR11265:SF0">
    <property type="entry name" value="12S RRNA N4-METHYLCYTIDINE METHYLTRANSFERASE"/>
    <property type="match status" value="1"/>
</dbReference>